<dbReference type="WBParaSite" id="TCLT_0000113601-mRNA-1">
    <property type="protein sequence ID" value="TCLT_0000113601-mRNA-1"/>
    <property type="gene ID" value="TCLT_0000113601"/>
</dbReference>
<dbReference type="InterPro" id="IPR001723">
    <property type="entry name" value="Nuclear_hrmn_rcpt"/>
</dbReference>
<evidence type="ECO:0000256" key="12">
    <source>
        <dbReference type="RuleBase" id="RU004334"/>
    </source>
</evidence>
<dbReference type="GO" id="GO:0005634">
    <property type="term" value="C:nucleus"/>
    <property type="evidence" value="ECO:0007669"/>
    <property type="project" value="UniProtKB-SubCell"/>
</dbReference>
<dbReference type="GO" id="GO:0003700">
    <property type="term" value="F:DNA-binding transcription factor activity"/>
    <property type="evidence" value="ECO:0007669"/>
    <property type="project" value="InterPro"/>
</dbReference>
<evidence type="ECO:0000313" key="16">
    <source>
        <dbReference type="Proteomes" id="UP000276776"/>
    </source>
</evidence>
<dbReference type="InterPro" id="IPR001628">
    <property type="entry name" value="Znf_hrmn_rcpt"/>
</dbReference>
<reference evidence="17" key="1">
    <citation type="submission" date="2016-04" db="UniProtKB">
        <authorList>
            <consortium name="WormBaseParasite"/>
        </authorList>
    </citation>
    <scope>IDENTIFICATION</scope>
</reference>
<evidence type="ECO:0000256" key="1">
    <source>
        <dbReference type="ARBA" id="ARBA00004123"/>
    </source>
</evidence>
<evidence type="ECO:0000256" key="11">
    <source>
        <dbReference type="ARBA" id="ARBA00037512"/>
    </source>
</evidence>
<dbReference type="AlphaFoldDB" id="A0A158RAX2"/>
<evidence type="ECO:0000256" key="7">
    <source>
        <dbReference type="ARBA" id="ARBA00023125"/>
    </source>
</evidence>
<keyword evidence="5 12" id="KW-0862">Zinc</keyword>
<evidence type="ECO:0000256" key="9">
    <source>
        <dbReference type="ARBA" id="ARBA00023170"/>
    </source>
</evidence>
<dbReference type="Proteomes" id="UP000276776">
    <property type="component" value="Unassembled WGS sequence"/>
</dbReference>
<name>A0A158RAX2_THECL</name>
<dbReference type="PROSITE" id="PS51843">
    <property type="entry name" value="NR_LBD"/>
    <property type="match status" value="1"/>
</dbReference>
<gene>
    <name evidence="15" type="ORF">TCLT_LOCUS1137</name>
</gene>
<evidence type="ECO:0000313" key="17">
    <source>
        <dbReference type="WBParaSite" id="TCLT_0000113601-mRNA-1"/>
    </source>
</evidence>
<evidence type="ECO:0000256" key="6">
    <source>
        <dbReference type="ARBA" id="ARBA00023015"/>
    </source>
</evidence>
<dbReference type="InterPro" id="IPR052496">
    <property type="entry name" value="Orphan_Nuclear_Rcpt"/>
</dbReference>
<evidence type="ECO:0000256" key="8">
    <source>
        <dbReference type="ARBA" id="ARBA00023163"/>
    </source>
</evidence>
<keyword evidence="4 12" id="KW-0863">Zinc-finger</keyword>
<reference evidence="15 16" key="2">
    <citation type="submission" date="2018-11" db="EMBL/GenBank/DDBJ databases">
        <authorList>
            <consortium name="Pathogen Informatics"/>
        </authorList>
    </citation>
    <scope>NUCLEOTIDE SEQUENCE [LARGE SCALE GENOMIC DNA]</scope>
</reference>
<dbReference type="PROSITE" id="PS00031">
    <property type="entry name" value="NUCLEAR_REC_DBD_1"/>
    <property type="match status" value="1"/>
</dbReference>
<dbReference type="InterPro" id="IPR013088">
    <property type="entry name" value="Znf_NHR/GATA"/>
</dbReference>
<dbReference type="PANTHER" id="PTHR47519:SF1">
    <property type="entry name" value="NUCLEAR HORMONE RECEPTOR FAMILY MEMBER NHR-31"/>
    <property type="match status" value="1"/>
</dbReference>
<dbReference type="FunFam" id="3.30.50.10:FF:000030">
    <property type="entry name" value="Nuclear Hormone Receptor family"/>
    <property type="match status" value="1"/>
</dbReference>
<dbReference type="PANTHER" id="PTHR47519">
    <property type="entry name" value="NUCLEAR HORMONE RECEPTOR FAMILY MEMBER NHR-31-RELATED"/>
    <property type="match status" value="1"/>
</dbReference>
<evidence type="ECO:0000256" key="10">
    <source>
        <dbReference type="ARBA" id="ARBA00023242"/>
    </source>
</evidence>
<dbReference type="CDD" id="cd06960">
    <property type="entry name" value="NR_DBD_HNF4A"/>
    <property type="match status" value="1"/>
</dbReference>
<keyword evidence="3 12" id="KW-0479">Metal-binding</keyword>
<dbReference type="SMART" id="SM00399">
    <property type="entry name" value="ZnF_C4"/>
    <property type="match status" value="1"/>
</dbReference>
<dbReference type="PRINTS" id="PR00047">
    <property type="entry name" value="STROIDFINGER"/>
</dbReference>
<dbReference type="Gene3D" id="1.10.565.10">
    <property type="entry name" value="Retinoid X Receptor"/>
    <property type="match status" value="1"/>
</dbReference>
<dbReference type="SUPFAM" id="SSF57716">
    <property type="entry name" value="Glucocorticoid receptor-like (DNA-binding domain)"/>
    <property type="match status" value="1"/>
</dbReference>
<feature type="domain" description="NR LBD" evidence="14">
    <location>
        <begin position="147"/>
        <end position="418"/>
    </location>
</feature>
<keyword evidence="6 12" id="KW-0805">Transcription regulation</keyword>
<keyword evidence="10 12" id="KW-0539">Nucleus</keyword>
<comment type="function">
    <text evidence="11">Orphan nuclear receptor.</text>
</comment>
<evidence type="ECO:0000256" key="4">
    <source>
        <dbReference type="ARBA" id="ARBA00022771"/>
    </source>
</evidence>
<keyword evidence="16" id="KW-1185">Reference proteome</keyword>
<dbReference type="SMART" id="SM00430">
    <property type="entry name" value="HOLI"/>
    <property type="match status" value="1"/>
</dbReference>
<dbReference type="InterPro" id="IPR035500">
    <property type="entry name" value="NHR-like_dom_sf"/>
</dbReference>
<accession>A0A158RAX2</accession>
<evidence type="ECO:0000259" key="13">
    <source>
        <dbReference type="PROSITE" id="PS51030"/>
    </source>
</evidence>
<comment type="subcellular location">
    <subcellularLocation>
        <location evidence="1 12">Nucleus</location>
    </subcellularLocation>
</comment>
<dbReference type="InterPro" id="IPR049636">
    <property type="entry name" value="HNF4-like_DBD"/>
</dbReference>
<evidence type="ECO:0000256" key="5">
    <source>
        <dbReference type="ARBA" id="ARBA00022833"/>
    </source>
</evidence>
<dbReference type="EMBL" id="UYYF01000123">
    <property type="protein sequence ID" value="VDM96411.1"/>
    <property type="molecule type" value="Genomic_DNA"/>
</dbReference>
<dbReference type="OMA" id="KYQRNSC"/>
<feature type="domain" description="Nuclear receptor" evidence="13">
    <location>
        <begin position="31"/>
        <end position="106"/>
    </location>
</feature>
<evidence type="ECO:0000256" key="2">
    <source>
        <dbReference type="ARBA" id="ARBA00005993"/>
    </source>
</evidence>
<dbReference type="SUPFAM" id="SSF48508">
    <property type="entry name" value="Nuclear receptor ligand-binding domain"/>
    <property type="match status" value="1"/>
</dbReference>
<dbReference type="Pfam" id="PF00105">
    <property type="entry name" value="zf-C4"/>
    <property type="match status" value="1"/>
</dbReference>
<evidence type="ECO:0000259" key="14">
    <source>
        <dbReference type="PROSITE" id="PS51843"/>
    </source>
</evidence>
<dbReference type="Gene3D" id="3.30.50.10">
    <property type="entry name" value="Erythroid Transcription Factor GATA-1, subunit A"/>
    <property type="match status" value="1"/>
</dbReference>
<evidence type="ECO:0000313" key="15">
    <source>
        <dbReference type="EMBL" id="VDM96411.1"/>
    </source>
</evidence>
<dbReference type="PROSITE" id="PS51030">
    <property type="entry name" value="NUCLEAR_REC_DBD_2"/>
    <property type="match status" value="1"/>
</dbReference>
<organism evidence="17">
    <name type="scientific">Thelazia callipaeda</name>
    <name type="common">Oriental eyeworm</name>
    <name type="synonym">Parasitic nematode</name>
    <dbReference type="NCBI Taxonomy" id="103827"/>
    <lineage>
        <taxon>Eukaryota</taxon>
        <taxon>Metazoa</taxon>
        <taxon>Ecdysozoa</taxon>
        <taxon>Nematoda</taxon>
        <taxon>Chromadorea</taxon>
        <taxon>Rhabditida</taxon>
        <taxon>Spirurina</taxon>
        <taxon>Spiruromorpha</taxon>
        <taxon>Thelazioidea</taxon>
        <taxon>Thelaziidae</taxon>
        <taxon>Thelazia</taxon>
    </lineage>
</organism>
<keyword evidence="8 12" id="KW-0804">Transcription</keyword>
<dbReference type="GO" id="GO:0008270">
    <property type="term" value="F:zinc ion binding"/>
    <property type="evidence" value="ECO:0007669"/>
    <property type="project" value="UniProtKB-KW"/>
</dbReference>
<dbReference type="OrthoDB" id="5873264at2759"/>
<evidence type="ECO:0000256" key="3">
    <source>
        <dbReference type="ARBA" id="ARBA00022723"/>
    </source>
</evidence>
<sequence length="528" mass="59690">MPMIKEVMFAASTANAYPFYNIKDKPSDSGSAVCAVCGDGHAKLHYGILACYGCKGFFRRTLTGKYRYVCRFGNNCIVDKYQRNSCRYCRFQRCLEVGMDPKAVRPDRDLTGRQRVPRLRKRQIDEELLNHVMRLQDDDWSRKLPVESRVLLMQLMNIESKVAQREEASSVVGNVSKNAAKTTSLRELFEKRPIFNSRQTEMRYEPHRMVQVDELPQIAHGKAVAAVDWVHSLAELAGITNTDDKVALVKSCYSSLTIFNFSARTAQNTSNTEILCLCNFSYVPRKLPSGCNQANHLSEDLVDRTLNELVAPLRKLNIKDEEVVPLKAVIILNPNAKGLSRSTQQVVSDLRDRVQEMFFQVVKELHPIHTAIARFGNLLLLLPTIMALAGIMTENLQIVRALTRHENTNNLLGEIFDEVCVKLDEPVTSTSSPILENPAEISLQCTSSSKSVLNITEDSKMNRDKSKMDSSTQTDLDATFKRSLSSITLYKTLTSPCHNLLDDEPTDYSPPPDYNDCNDLFFLMDDIR</sequence>
<protein>
    <submittedName>
        <fullName evidence="17">Nuclear receptor domain-containing protein</fullName>
    </submittedName>
</protein>
<dbReference type="InterPro" id="IPR000536">
    <property type="entry name" value="Nucl_hrmn_rcpt_lig-bd"/>
</dbReference>
<dbReference type="CDD" id="cd06157">
    <property type="entry name" value="NR_LBD"/>
    <property type="match status" value="1"/>
</dbReference>
<dbReference type="Pfam" id="PF00104">
    <property type="entry name" value="Hormone_recep"/>
    <property type="match status" value="1"/>
</dbReference>
<keyword evidence="7 12" id="KW-0238">DNA-binding</keyword>
<keyword evidence="9 12" id="KW-0675">Receptor</keyword>
<dbReference type="STRING" id="103827.A0A158RAX2"/>
<comment type="similarity">
    <text evidence="2 12">Belongs to the nuclear hormone receptor family.</text>
</comment>
<dbReference type="PRINTS" id="PR00398">
    <property type="entry name" value="STRDHORMONER"/>
</dbReference>
<proteinExistence type="inferred from homology"/>
<dbReference type="GO" id="GO:0000978">
    <property type="term" value="F:RNA polymerase II cis-regulatory region sequence-specific DNA binding"/>
    <property type="evidence" value="ECO:0007669"/>
    <property type="project" value="InterPro"/>
</dbReference>